<evidence type="ECO:0000313" key="2">
    <source>
        <dbReference type="EMBL" id="KAF7346780.1"/>
    </source>
</evidence>
<keyword evidence="1" id="KW-0472">Membrane</keyword>
<keyword evidence="1" id="KW-1133">Transmembrane helix</keyword>
<feature type="transmembrane region" description="Helical" evidence="1">
    <location>
        <begin position="7"/>
        <end position="30"/>
    </location>
</feature>
<gene>
    <name evidence="2" type="ORF">MSAN_01816500</name>
</gene>
<keyword evidence="1" id="KW-0812">Transmembrane</keyword>
<reference evidence="2" key="1">
    <citation type="submission" date="2020-05" db="EMBL/GenBank/DDBJ databases">
        <title>Mycena genomes resolve the evolution of fungal bioluminescence.</title>
        <authorList>
            <person name="Tsai I.J."/>
        </authorList>
    </citation>
    <scope>NUCLEOTIDE SEQUENCE</scope>
    <source>
        <strain evidence="2">160909Yilan</strain>
    </source>
</reference>
<dbReference type="AlphaFoldDB" id="A0A8H7CQU2"/>
<comment type="caution">
    <text evidence="2">The sequence shown here is derived from an EMBL/GenBank/DDBJ whole genome shotgun (WGS) entry which is preliminary data.</text>
</comment>
<dbReference type="OrthoDB" id="2892576at2759"/>
<dbReference type="EMBL" id="JACAZH010000018">
    <property type="protein sequence ID" value="KAF7346780.1"/>
    <property type="molecule type" value="Genomic_DNA"/>
</dbReference>
<evidence type="ECO:0000313" key="3">
    <source>
        <dbReference type="Proteomes" id="UP000623467"/>
    </source>
</evidence>
<feature type="transmembrane region" description="Helical" evidence="1">
    <location>
        <begin position="50"/>
        <end position="71"/>
    </location>
</feature>
<evidence type="ECO:0000256" key="1">
    <source>
        <dbReference type="SAM" id="Phobius"/>
    </source>
</evidence>
<accession>A0A8H7CQU2</accession>
<proteinExistence type="predicted"/>
<name>A0A8H7CQU2_9AGAR</name>
<dbReference type="Proteomes" id="UP000623467">
    <property type="component" value="Unassembled WGS sequence"/>
</dbReference>
<keyword evidence="3" id="KW-1185">Reference proteome</keyword>
<protein>
    <submittedName>
        <fullName evidence="2">Uncharacterized protein</fullName>
    </submittedName>
</protein>
<sequence>MSRAGRHFVFISFLGVGWIVPVLRVFFEMIEGDPTKRTPMVNACIPERFLTLRCIPIGIDFVLPFVIFAILMRGSWTVYHRAVAVHGEEEEASIALPPRHTSSSKFLSFQSLPSRLSSSFVDARSHGRHRAE</sequence>
<organism evidence="2 3">
    <name type="scientific">Mycena sanguinolenta</name>
    <dbReference type="NCBI Taxonomy" id="230812"/>
    <lineage>
        <taxon>Eukaryota</taxon>
        <taxon>Fungi</taxon>
        <taxon>Dikarya</taxon>
        <taxon>Basidiomycota</taxon>
        <taxon>Agaricomycotina</taxon>
        <taxon>Agaricomycetes</taxon>
        <taxon>Agaricomycetidae</taxon>
        <taxon>Agaricales</taxon>
        <taxon>Marasmiineae</taxon>
        <taxon>Mycenaceae</taxon>
        <taxon>Mycena</taxon>
    </lineage>
</organism>